<dbReference type="Proteomes" id="UP001057402">
    <property type="component" value="Chromosome 5"/>
</dbReference>
<evidence type="ECO:0000313" key="2">
    <source>
        <dbReference type="Proteomes" id="UP001057402"/>
    </source>
</evidence>
<keyword evidence="2" id="KW-1185">Reference proteome</keyword>
<gene>
    <name evidence="1" type="ORF">MLD38_016663</name>
</gene>
<accession>A0ACB9QMF4</accession>
<sequence>MMRAISFSKLVNRLLVCAPCRRKSVSHKGRPEKPVASRGHFTVYTVDQIRYMVPITYLDHEAFRGMLDQSEEEFGLPGSGPIMLPCDAYFMEHLMLLIKRTAMDHEKTILLSK</sequence>
<name>A0ACB9QMF4_9MYRT</name>
<reference evidence="2" key="1">
    <citation type="journal article" date="2023" name="Front. Plant Sci.">
        <title>Chromosomal-level genome assembly of Melastoma candidum provides insights into trichome evolution.</title>
        <authorList>
            <person name="Zhong Y."/>
            <person name="Wu W."/>
            <person name="Sun C."/>
            <person name="Zou P."/>
            <person name="Liu Y."/>
            <person name="Dai S."/>
            <person name="Zhou R."/>
        </authorList>
    </citation>
    <scope>NUCLEOTIDE SEQUENCE [LARGE SCALE GENOMIC DNA]</scope>
</reference>
<evidence type="ECO:0000313" key="1">
    <source>
        <dbReference type="EMBL" id="KAI4368056.1"/>
    </source>
</evidence>
<comment type="caution">
    <text evidence="1">The sequence shown here is derived from an EMBL/GenBank/DDBJ whole genome shotgun (WGS) entry which is preliminary data.</text>
</comment>
<protein>
    <submittedName>
        <fullName evidence="1">Uncharacterized protein</fullName>
    </submittedName>
</protein>
<proteinExistence type="predicted"/>
<organism evidence="1 2">
    <name type="scientific">Melastoma candidum</name>
    <dbReference type="NCBI Taxonomy" id="119954"/>
    <lineage>
        <taxon>Eukaryota</taxon>
        <taxon>Viridiplantae</taxon>
        <taxon>Streptophyta</taxon>
        <taxon>Embryophyta</taxon>
        <taxon>Tracheophyta</taxon>
        <taxon>Spermatophyta</taxon>
        <taxon>Magnoliopsida</taxon>
        <taxon>eudicotyledons</taxon>
        <taxon>Gunneridae</taxon>
        <taxon>Pentapetalae</taxon>
        <taxon>rosids</taxon>
        <taxon>malvids</taxon>
        <taxon>Myrtales</taxon>
        <taxon>Melastomataceae</taxon>
        <taxon>Melastomatoideae</taxon>
        <taxon>Melastomateae</taxon>
        <taxon>Melastoma</taxon>
    </lineage>
</organism>
<dbReference type="EMBL" id="CM042884">
    <property type="protein sequence ID" value="KAI4368056.1"/>
    <property type="molecule type" value="Genomic_DNA"/>
</dbReference>